<dbReference type="Proteomes" id="UP000318693">
    <property type="component" value="Unassembled WGS sequence"/>
</dbReference>
<evidence type="ECO:0000256" key="5">
    <source>
        <dbReference type="SAM" id="SignalP"/>
    </source>
</evidence>
<keyword evidence="7" id="KW-1185">Reference proteome</keyword>
<gene>
    <name evidence="6" type="ORF">FJ693_06665</name>
</gene>
<dbReference type="Pfam" id="PF13343">
    <property type="entry name" value="SBP_bac_6"/>
    <property type="match status" value="1"/>
</dbReference>
<evidence type="ECO:0000256" key="2">
    <source>
        <dbReference type="ARBA" id="ARBA00022496"/>
    </source>
</evidence>
<proteinExistence type="inferred from homology"/>
<dbReference type="PANTHER" id="PTHR30006">
    <property type="entry name" value="THIAMINE-BINDING PERIPLASMIC PROTEIN-RELATED"/>
    <property type="match status" value="1"/>
</dbReference>
<reference evidence="6 7" key="1">
    <citation type="submission" date="2019-07" db="EMBL/GenBank/DDBJ databases">
        <title>Georgenia wutianyii sp. nov. and Georgenia *** sp. nov. isolated from plateau pika (Ochotona curzoniae) in the Qinghai-Tibet plateau of China.</title>
        <authorList>
            <person name="Tian Z."/>
        </authorList>
    </citation>
    <scope>NUCLEOTIDE SEQUENCE [LARGE SCALE GENOMIC DNA]</scope>
    <source>
        <strain evidence="6 7">Z446</strain>
    </source>
</reference>
<dbReference type="InterPro" id="IPR026045">
    <property type="entry name" value="Ferric-bd"/>
</dbReference>
<dbReference type="Gene3D" id="3.40.190.10">
    <property type="entry name" value="Periplasmic binding protein-like II"/>
    <property type="match status" value="2"/>
</dbReference>
<feature type="chain" id="PRO_5039665149" evidence="5">
    <location>
        <begin position="24"/>
        <end position="353"/>
    </location>
</feature>
<keyword evidence="2" id="KW-0813">Transport</keyword>
<feature type="binding site" evidence="4">
    <location>
        <position position="239"/>
    </location>
    <ligand>
        <name>Fe cation</name>
        <dbReference type="ChEBI" id="CHEBI:24875"/>
    </ligand>
</feature>
<dbReference type="RefSeq" id="WP_143417751.1">
    <property type="nucleotide sequence ID" value="NZ_VJXR01000013.1"/>
</dbReference>
<dbReference type="AlphaFoldDB" id="A0A552WTP9"/>
<dbReference type="SUPFAM" id="SSF53850">
    <property type="entry name" value="Periplasmic binding protein-like II"/>
    <property type="match status" value="1"/>
</dbReference>
<dbReference type="EMBL" id="VJXR01000013">
    <property type="protein sequence ID" value="TRW46117.1"/>
    <property type="molecule type" value="Genomic_DNA"/>
</dbReference>
<dbReference type="GO" id="GO:0006826">
    <property type="term" value="P:iron ion transport"/>
    <property type="evidence" value="ECO:0007669"/>
    <property type="project" value="UniProtKB-KW"/>
</dbReference>
<keyword evidence="2" id="KW-0406">Ion transport</keyword>
<evidence type="ECO:0000256" key="4">
    <source>
        <dbReference type="PIRSR" id="PIRSR002825-1"/>
    </source>
</evidence>
<accession>A0A552WTP9</accession>
<evidence type="ECO:0000313" key="6">
    <source>
        <dbReference type="EMBL" id="TRW46117.1"/>
    </source>
</evidence>
<dbReference type="PROSITE" id="PS51257">
    <property type="entry name" value="PROKAR_LIPOPROTEIN"/>
    <property type="match status" value="1"/>
</dbReference>
<protein>
    <submittedName>
        <fullName evidence="6">Extracellular solute-binding protein</fullName>
    </submittedName>
</protein>
<sequence length="353" mass="37203">MSIRTTSRAAVVVLALAAAGTLAACGSDEPAAETTGDATTADAGPLTIYSGRNEELVGPILDQLEAAVGTDVEVRYAGSSELAAQLLEEGEGTDADLFFSQDAGALGALAKADRLATLPDEVLNLVDPKYRDDDGRWVATSARARVLAYDPAQAPEVEEFTGIDQILDAKYQGKIAYAPTNASFHAFVTALRMDRGEDGARQWLEDFAALEPQAYDNNNAVLDAVDSGQAAIGLINHYYWYEKVAEQGADAVAARIRFLDADDPGALINVAGVGVLAGSDAENAAFAAVEYLLSDEAQQYFADTTAEYPVVEGITTTEHDLTPLSELSGSTVDLNDLDSLDQTLALLDEVGLT</sequence>
<dbReference type="GO" id="GO:0046872">
    <property type="term" value="F:metal ion binding"/>
    <property type="evidence" value="ECO:0007669"/>
    <property type="project" value="UniProtKB-KW"/>
</dbReference>
<evidence type="ECO:0000256" key="1">
    <source>
        <dbReference type="ARBA" id="ARBA00008520"/>
    </source>
</evidence>
<evidence type="ECO:0000313" key="7">
    <source>
        <dbReference type="Proteomes" id="UP000318693"/>
    </source>
</evidence>
<keyword evidence="2" id="KW-0410">Iron transport</keyword>
<keyword evidence="4" id="KW-0408">Iron</keyword>
<dbReference type="PANTHER" id="PTHR30006:SF15">
    <property type="entry name" value="IRON-UTILIZATION PERIPLASMIC PROTEIN"/>
    <property type="match status" value="1"/>
</dbReference>
<organism evidence="6 7">
    <name type="scientific">Georgenia yuyongxinii</name>
    <dbReference type="NCBI Taxonomy" id="2589797"/>
    <lineage>
        <taxon>Bacteria</taxon>
        <taxon>Bacillati</taxon>
        <taxon>Actinomycetota</taxon>
        <taxon>Actinomycetes</taxon>
        <taxon>Micrococcales</taxon>
        <taxon>Bogoriellaceae</taxon>
        <taxon>Georgenia</taxon>
    </lineage>
</organism>
<comment type="caution">
    <text evidence="6">The sequence shown here is derived from an EMBL/GenBank/DDBJ whole genome shotgun (WGS) entry which is preliminary data.</text>
</comment>
<feature type="binding site" evidence="4">
    <location>
        <position position="238"/>
    </location>
    <ligand>
        <name>Fe cation</name>
        <dbReference type="ChEBI" id="CHEBI:24875"/>
    </ligand>
</feature>
<evidence type="ECO:0000256" key="3">
    <source>
        <dbReference type="ARBA" id="ARBA00022729"/>
    </source>
</evidence>
<name>A0A552WTP9_9MICO</name>
<keyword evidence="4" id="KW-0479">Metal-binding</keyword>
<keyword evidence="3 5" id="KW-0732">Signal</keyword>
<dbReference type="GO" id="GO:0030288">
    <property type="term" value="C:outer membrane-bounded periplasmic space"/>
    <property type="evidence" value="ECO:0007669"/>
    <property type="project" value="TreeGrafter"/>
</dbReference>
<feature type="signal peptide" evidence="5">
    <location>
        <begin position="1"/>
        <end position="23"/>
    </location>
</feature>
<dbReference type="PIRSF" id="PIRSF002825">
    <property type="entry name" value="CfbpA"/>
    <property type="match status" value="1"/>
</dbReference>
<comment type="similarity">
    <text evidence="1">Belongs to the bacterial solute-binding protein 1 family.</text>
</comment>